<dbReference type="EMBL" id="CAJOBP010102081">
    <property type="protein sequence ID" value="CAF4978995.1"/>
    <property type="molecule type" value="Genomic_DNA"/>
</dbReference>
<accession>A0A821ZFJ8</accession>
<protein>
    <submittedName>
        <fullName evidence="2">Uncharacterized protein</fullName>
    </submittedName>
</protein>
<sequence>LRHPDINPHSAGVFSFLAGIILVTVVGVVCQDYT</sequence>
<organism evidence="2 3">
    <name type="scientific">Rotaria socialis</name>
    <dbReference type="NCBI Taxonomy" id="392032"/>
    <lineage>
        <taxon>Eukaryota</taxon>
        <taxon>Metazoa</taxon>
        <taxon>Spiralia</taxon>
        <taxon>Gnathifera</taxon>
        <taxon>Rotifera</taxon>
        <taxon>Eurotatoria</taxon>
        <taxon>Bdelloidea</taxon>
        <taxon>Philodinida</taxon>
        <taxon>Philodinidae</taxon>
        <taxon>Rotaria</taxon>
    </lineage>
</organism>
<evidence type="ECO:0000313" key="3">
    <source>
        <dbReference type="Proteomes" id="UP000663873"/>
    </source>
</evidence>
<keyword evidence="3" id="KW-1185">Reference proteome</keyword>
<keyword evidence="1" id="KW-0812">Transmembrane</keyword>
<evidence type="ECO:0000256" key="1">
    <source>
        <dbReference type="SAM" id="Phobius"/>
    </source>
</evidence>
<feature type="non-terminal residue" evidence="2">
    <location>
        <position position="1"/>
    </location>
</feature>
<dbReference type="Proteomes" id="UP000663873">
    <property type="component" value="Unassembled WGS sequence"/>
</dbReference>
<gene>
    <name evidence="2" type="ORF">UJA718_LOCUS49197</name>
</gene>
<dbReference type="AlphaFoldDB" id="A0A821ZFJ8"/>
<reference evidence="2" key="1">
    <citation type="submission" date="2021-02" db="EMBL/GenBank/DDBJ databases">
        <authorList>
            <person name="Nowell W R."/>
        </authorList>
    </citation>
    <scope>NUCLEOTIDE SEQUENCE</scope>
</reference>
<name>A0A821ZFJ8_9BILA</name>
<keyword evidence="1" id="KW-0472">Membrane</keyword>
<feature type="transmembrane region" description="Helical" evidence="1">
    <location>
        <begin position="12"/>
        <end position="30"/>
    </location>
</feature>
<keyword evidence="1" id="KW-1133">Transmembrane helix</keyword>
<evidence type="ECO:0000313" key="2">
    <source>
        <dbReference type="EMBL" id="CAF4978995.1"/>
    </source>
</evidence>
<comment type="caution">
    <text evidence="2">The sequence shown here is derived from an EMBL/GenBank/DDBJ whole genome shotgun (WGS) entry which is preliminary data.</text>
</comment>
<proteinExistence type="predicted"/>